<keyword evidence="3 7" id="KW-0653">Protein transport</keyword>
<accession>A0A917BKI5</accession>
<dbReference type="GO" id="GO:0033281">
    <property type="term" value="C:TAT protein transport complex"/>
    <property type="evidence" value="ECO:0007669"/>
    <property type="project" value="UniProtKB-UniRule"/>
</dbReference>
<evidence type="ECO:0000313" key="10">
    <source>
        <dbReference type="Proteomes" id="UP000605670"/>
    </source>
</evidence>
<keyword evidence="6 7" id="KW-0472">Membrane</keyword>
<proteinExistence type="inferred from homology"/>
<keyword evidence="4 7" id="KW-1133">Transmembrane helix</keyword>
<evidence type="ECO:0000256" key="5">
    <source>
        <dbReference type="ARBA" id="ARBA00023010"/>
    </source>
</evidence>
<comment type="subcellular location">
    <subcellularLocation>
        <location evidence="7">Cell membrane</location>
        <topology evidence="7">Multi-pass membrane protein</topology>
    </subcellularLocation>
    <subcellularLocation>
        <location evidence="1">Membrane</location>
        <topology evidence="1">Multi-pass membrane protein</topology>
    </subcellularLocation>
</comment>
<sequence length="274" mass="30331">MARATKVKNPEGRMSLGEHFKELRNRLLISSIAIAAFAVLGWYLYDEVIHFLTAPIERVKSERGDELVSLNFNSITGPFAMQMKVAIFTGILLASPVWLWQAWAFLLPGLTPKEKKVALAYFFVSIPLFFLGAAMAAFSFPRLVAVLLAFTPEGLANIQNANDYLSTGVFFTLAFGLAFLLPVLLVAANQIGILPARTMLRGWRITLFLCLVFSAFMTPDPSGFAMIAMAMPIFVLYWFAVAVSFAMEKRRAKRGEDPSNRYAGLSPDEATPLS</sequence>
<dbReference type="RefSeq" id="WP_229734989.1">
    <property type="nucleotide sequence ID" value="NZ_BAABKH010000005.1"/>
</dbReference>
<dbReference type="Proteomes" id="UP000605670">
    <property type="component" value="Unassembled WGS sequence"/>
</dbReference>
<evidence type="ECO:0000256" key="4">
    <source>
        <dbReference type="ARBA" id="ARBA00022989"/>
    </source>
</evidence>
<feature type="transmembrane region" description="Helical" evidence="7">
    <location>
        <begin position="200"/>
        <end position="218"/>
    </location>
</feature>
<dbReference type="GO" id="GO:0009977">
    <property type="term" value="F:proton motive force dependent protein transmembrane transporter activity"/>
    <property type="evidence" value="ECO:0007669"/>
    <property type="project" value="TreeGrafter"/>
</dbReference>
<dbReference type="PRINTS" id="PR01840">
    <property type="entry name" value="TATCFAMILY"/>
</dbReference>
<feature type="transmembrane region" description="Helical" evidence="7">
    <location>
        <begin position="164"/>
        <end position="188"/>
    </location>
</feature>
<evidence type="ECO:0000256" key="6">
    <source>
        <dbReference type="ARBA" id="ARBA00023136"/>
    </source>
</evidence>
<keyword evidence="2 7" id="KW-0812">Transmembrane</keyword>
<dbReference type="PANTHER" id="PTHR30371:SF0">
    <property type="entry name" value="SEC-INDEPENDENT PROTEIN TRANSLOCASE PROTEIN TATC, CHLOROPLASTIC-RELATED"/>
    <property type="match status" value="1"/>
</dbReference>
<evidence type="ECO:0000256" key="7">
    <source>
        <dbReference type="HAMAP-Rule" id="MF_00902"/>
    </source>
</evidence>
<feature type="region of interest" description="Disordered" evidence="8">
    <location>
        <begin position="255"/>
        <end position="274"/>
    </location>
</feature>
<dbReference type="Pfam" id="PF00902">
    <property type="entry name" value="TatC"/>
    <property type="match status" value="1"/>
</dbReference>
<evidence type="ECO:0000256" key="8">
    <source>
        <dbReference type="SAM" id="MobiDB-lite"/>
    </source>
</evidence>
<dbReference type="NCBIfam" id="TIGR00945">
    <property type="entry name" value="tatC"/>
    <property type="match status" value="1"/>
</dbReference>
<evidence type="ECO:0000313" key="9">
    <source>
        <dbReference type="EMBL" id="GGF47468.1"/>
    </source>
</evidence>
<feature type="transmembrane region" description="Helical" evidence="7">
    <location>
        <begin position="27"/>
        <end position="45"/>
    </location>
</feature>
<feature type="transmembrane region" description="Helical" evidence="7">
    <location>
        <begin position="224"/>
        <end position="246"/>
    </location>
</feature>
<comment type="caution">
    <text evidence="9">The sequence shown here is derived from an EMBL/GenBank/DDBJ whole genome shotgun (WGS) entry which is preliminary data.</text>
</comment>
<dbReference type="EMBL" id="BMEM01000001">
    <property type="protein sequence ID" value="GGF47468.1"/>
    <property type="molecule type" value="Genomic_DNA"/>
</dbReference>
<keyword evidence="10" id="KW-1185">Reference proteome</keyword>
<evidence type="ECO:0000256" key="3">
    <source>
        <dbReference type="ARBA" id="ARBA00022927"/>
    </source>
</evidence>
<protein>
    <recommendedName>
        <fullName evidence="7">Sec-independent protein translocase protein TatC</fullName>
    </recommendedName>
</protein>
<dbReference type="HAMAP" id="MF_00902">
    <property type="entry name" value="TatC"/>
    <property type="match status" value="1"/>
</dbReference>
<evidence type="ECO:0000256" key="1">
    <source>
        <dbReference type="ARBA" id="ARBA00004141"/>
    </source>
</evidence>
<keyword evidence="7" id="KW-1003">Cell membrane</keyword>
<dbReference type="AlphaFoldDB" id="A0A917BKI5"/>
<comment type="function">
    <text evidence="7">Part of the twin-arginine translocation (Tat) system that transports large folded proteins containing a characteristic twin-arginine motif in their signal peptide across membranes. Together with TatB, TatC is part of a receptor directly interacting with Tat signal peptides.</text>
</comment>
<evidence type="ECO:0000256" key="2">
    <source>
        <dbReference type="ARBA" id="ARBA00022692"/>
    </source>
</evidence>
<gene>
    <name evidence="7 9" type="primary">tatC</name>
    <name evidence="9" type="ORF">GCM10011366_14050</name>
</gene>
<keyword evidence="7" id="KW-0813">Transport</keyword>
<organism evidence="9 10">
    <name type="scientific">Ornithinimicrobium tianjinense</name>
    <dbReference type="NCBI Taxonomy" id="1195761"/>
    <lineage>
        <taxon>Bacteria</taxon>
        <taxon>Bacillati</taxon>
        <taxon>Actinomycetota</taxon>
        <taxon>Actinomycetes</taxon>
        <taxon>Micrococcales</taxon>
        <taxon>Ornithinimicrobiaceae</taxon>
        <taxon>Ornithinimicrobium</taxon>
    </lineage>
</organism>
<feature type="transmembrane region" description="Helical" evidence="7">
    <location>
        <begin position="85"/>
        <end position="107"/>
    </location>
</feature>
<dbReference type="GO" id="GO:0065002">
    <property type="term" value="P:intracellular protein transmembrane transport"/>
    <property type="evidence" value="ECO:0007669"/>
    <property type="project" value="TreeGrafter"/>
</dbReference>
<comment type="similarity">
    <text evidence="7">Belongs to the TatC family.</text>
</comment>
<reference evidence="9" key="1">
    <citation type="journal article" date="2014" name="Int. J. Syst. Evol. Microbiol.">
        <title>Complete genome sequence of Corynebacterium casei LMG S-19264T (=DSM 44701T), isolated from a smear-ripened cheese.</title>
        <authorList>
            <consortium name="US DOE Joint Genome Institute (JGI-PGF)"/>
            <person name="Walter F."/>
            <person name="Albersmeier A."/>
            <person name="Kalinowski J."/>
            <person name="Ruckert C."/>
        </authorList>
    </citation>
    <scope>NUCLEOTIDE SEQUENCE</scope>
    <source>
        <strain evidence="9">CGMCC 1.12160</strain>
    </source>
</reference>
<name>A0A917BKI5_9MICO</name>
<dbReference type="GO" id="GO:0043953">
    <property type="term" value="P:protein transport by the Tat complex"/>
    <property type="evidence" value="ECO:0007669"/>
    <property type="project" value="UniProtKB-UniRule"/>
</dbReference>
<feature type="transmembrane region" description="Helical" evidence="7">
    <location>
        <begin position="119"/>
        <end position="144"/>
    </location>
</feature>
<keyword evidence="5 7" id="KW-0811">Translocation</keyword>
<dbReference type="PANTHER" id="PTHR30371">
    <property type="entry name" value="SEC-INDEPENDENT PROTEIN TRANSLOCASE PROTEIN TATC"/>
    <property type="match status" value="1"/>
</dbReference>
<dbReference type="InterPro" id="IPR002033">
    <property type="entry name" value="TatC"/>
</dbReference>
<comment type="subunit">
    <text evidence="7">The Tat system comprises two distinct complexes: a TatABC complex, containing multiple copies of TatA, TatB and TatC subunits, and a separate TatA complex, containing only TatA subunits. Substrates initially bind to the TatABC complex, which probably triggers association of the separate TatA complex to form the active translocon.</text>
</comment>
<reference evidence="9" key="2">
    <citation type="submission" date="2020-09" db="EMBL/GenBank/DDBJ databases">
        <authorList>
            <person name="Sun Q."/>
            <person name="Zhou Y."/>
        </authorList>
    </citation>
    <scope>NUCLEOTIDE SEQUENCE</scope>
    <source>
        <strain evidence="9">CGMCC 1.12160</strain>
    </source>
</reference>